<feature type="domain" description="PD-(D/E)XK endonuclease-like" evidence="1">
    <location>
        <begin position="22"/>
        <end position="66"/>
    </location>
</feature>
<dbReference type="AlphaFoldDB" id="X1Q4S5"/>
<dbReference type="Pfam" id="PF12705">
    <property type="entry name" value="PDDEXK_1"/>
    <property type="match status" value="1"/>
</dbReference>
<evidence type="ECO:0000259" key="1">
    <source>
        <dbReference type="Pfam" id="PF12705"/>
    </source>
</evidence>
<feature type="non-terminal residue" evidence="2">
    <location>
        <position position="1"/>
    </location>
</feature>
<gene>
    <name evidence="2" type="ORF">S06H3_62615</name>
</gene>
<dbReference type="EMBL" id="BARV01041330">
    <property type="protein sequence ID" value="GAI49756.1"/>
    <property type="molecule type" value="Genomic_DNA"/>
</dbReference>
<organism evidence="2">
    <name type="scientific">marine sediment metagenome</name>
    <dbReference type="NCBI Taxonomy" id="412755"/>
    <lineage>
        <taxon>unclassified sequences</taxon>
        <taxon>metagenomes</taxon>
        <taxon>ecological metagenomes</taxon>
    </lineage>
</organism>
<protein>
    <recommendedName>
        <fullName evidence="1">PD-(D/E)XK endonuclease-like domain-containing protein</fullName>
    </recommendedName>
</protein>
<proteinExistence type="predicted"/>
<name>X1Q4S5_9ZZZZ</name>
<accession>X1Q4S5</accession>
<dbReference type="InterPro" id="IPR038726">
    <property type="entry name" value="PDDEXK_AddAB-type"/>
</dbReference>
<evidence type="ECO:0000313" key="2">
    <source>
        <dbReference type="EMBL" id="GAI49756.1"/>
    </source>
</evidence>
<reference evidence="2" key="1">
    <citation type="journal article" date="2014" name="Front. Microbiol.">
        <title>High frequency of phylogenetically diverse reductive dehalogenase-homologous genes in deep subseafloor sedimentary metagenomes.</title>
        <authorList>
            <person name="Kawai M."/>
            <person name="Futagami T."/>
            <person name="Toyoda A."/>
            <person name="Takaki Y."/>
            <person name="Nishi S."/>
            <person name="Hori S."/>
            <person name="Arai W."/>
            <person name="Tsubouchi T."/>
            <person name="Morono Y."/>
            <person name="Uchiyama I."/>
            <person name="Ito T."/>
            <person name="Fujiyama A."/>
            <person name="Inagaki F."/>
            <person name="Takami H."/>
        </authorList>
    </citation>
    <scope>NUCLEOTIDE SEQUENCE</scope>
    <source>
        <strain evidence="2">Expedition CK06-06</strain>
    </source>
</reference>
<comment type="caution">
    <text evidence="2">The sequence shown here is derived from an EMBL/GenBank/DDBJ whole genome shotgun (WGS) entry which is preliminary data.</text>
</comment>
<feature type="non-terminal residue" evidence="2">
    <location>
        <position position="150"/>
    </location>
</feature>
<sequence length="150" mass="17574">PDVKDVRLVWHFLAFDKEVDSTRTDEELEALKKDVIALIEKIESDDKFAANHSLLCDWCEFKPICRQWSHLYMIKEKPENEYLGDPGVKLVNRYAELKQKQKQITLDLYAEIEKLEESLINFAEKEGVDVVFGSKNKVRIKETEQNKFPA</sequence>